<organism evidence="2">
    <name type="scientific">bioreactor metagenome</name>
    <dbReference type="NCBI Taxonomy" id="1076179"/>
    <lineage>
        <taxon>unclassified sequences</taxon>
        <taxon>metagenomes</taxon>
        <taxon>ecological metagenomes</taxon>
    </lineage>
</organism>
<evidence type="ECO:0000313" key="2">
    <source>
        <dbReference type="EMBL" id="MPM24667.1"/>
    </source>
</evidence>
<feature type="transmembrane region" description="Helical" evidence="1">
    <location>
        <begin position="32"/>
        <end position="52"/>
    </location>
</feature>
<dbReference type="EMBL" id="VSSQ01004316">
    <property type="protein sequence ID" value="MPM24667.1"/>
    <property type="molecule type" value="Genomic_DNA"/>
</dbReference>
<name>A0A644Y926_9ZZZZ</name>
<sequence length="270" mass="29328">MAREIATIKQAIIDAKNADVNLNALTSTSQTAIWNLWAYIVAVAIYTMEVLWDTFRADLETLAAESIPGTIRWYFRQAFNFQYGDTLTWDGDRFSYAVVDTDKQIIKRVAVSDVSGQVRIKVAKETSGVPVKLASAELSAFQSYMGQIKFAGTNLSIISYDPDLLNVGLTIYYDPLLLATAGSLITDSAVFPVEDAVNDYLAAIEFGGIFNVINMIDAIQVAAGVADLELGTIEGKAAGASAFTTITHEYEATAGYMTVDTFTITYTANV</sequence>
<evidence type="ECO:0008006" key="3">
    <source>
        <dbReference type="Google" id="ProtNLM"/>
    </source>
</evidence>
<accession>A0A644Y926</accession>
<evidence type="ECO:0000256" key="1">
    <source>
        <dbReference type="SAM" id="Phobius"/>
    </source>
</evidence>
<comment type="caution">
    <text evidence="2">The sequence shown here is derived from an EMBL/GenBank/DDBJ whole genome shotgun (WGS) entry which is preliminary data.</text>
</comment>
<protein>
    <recommendedName>
        <fullName evidence="3">Baseplate protein J-like domain-containing protein</fullName>
    </recommendedName>
</protein>
<proteinExistence type="predicted"/>
<keyword evidence="1" id="KW-0812">Transmembrane</keyword>
<keyword evidence="1" id="KW-0472">Membrane</keyword>
<gene>
    <name evidence="2" type="ORF">SDC9_71150</name>
</gene>
<dbReference type="AlphaFoldDB" id="A0A644Y926"/>
<keyword evidence="1" id="KW-1133">Transmembrane helix</keyword>
<reference evidence="2" key="1">
    <citation type="submission" date="2019-08" db="EMBL/GenBank/DDBJ databases">
        <authorList>
            <person name="Kucharzyk K."/>
            <person name="Murdoch R.W."/>
            <person name="Higgins S."/>
            <person name="Loffler F."/>
        </authorList>
    </citation>
    <scope>NUCLEOTIDE SEQUENCE</scope>
</reference>